<feature type="transmembrane region" description="Helical" evidence="12">
    <location>
        <begin position="26"/>
        <end position="44"/>
    </location>
</feature>
<keyword evidence="9" id="KW-1015">Disulfide bond</keyword>
<evidence type="ECO:0000256" key="11">
    <source>
        <dbReference type="ARBA" id="ARBA00023180"/>
    </source>
</evidence>
<dbReference type="Pfam" id="PF07714">
    <property type="entry name" value="PK_Tyr_Ser-Thr"/>
    <property type="match status" value="1"/>
</dbReference>
<keyword evidence="5" id="KW-0547">Nucleotide-binding</keyword>
<dbReference type="InterPro" id="IPR011009">
    <property type="entry name" value="Kinase-like_dom_sf"/>
</dbReference>
<dbReference type="PROSITE" id="PS01286">
    <property type="entry name" value="FA58C_2"/>
    <property type="match status" value="1"/>
</dbReference>
<dbReference type="EMBL" id="NJHN03000008">
    <property type="protein sequence ID" value="KAH9426764.1"/>
    <property type="molecule type" value="Genomic_DNA"/>
</dbReference>
<dbReference type="PANTHER" id="PTHR24416:SF580">
    <property type="entry name" value="DISCOIDIN DOMAIN RECEPTOR, ISOFORM F"/>
    <property type="match status" value="1"/>
</dbReference>
<proteinExistence type="predicted"/>
<evidence type="ECO:0000259" key="14">
    <source>
        <dbReference type="PROSITE" id="PS50022"/>
    </source>
</evidence>
<protein>
    <submittedName>
        <fullName evidence="15">DNA damage responsive protein</fullName>
    </submittedName>
</protein>
<evidence type="ECO:0000313" key="16">
    <source>
        <dbReference type="Proteomes" id="UP000887458"/>
    </source>
</evidence>
<evidence type="ECO:0000256" key="5">
    <source>
        <dbReference type="ARBA" id="ARBA00022741"/>
    </source>
</evidence>
<dbReference type="InterPro" id="IPR001245">
    <property type="entry name" value="Ser-Thr/Tyr_kinase_cat_dom"/>
</dbReference>
<dbReference type="InterPro" id="IPR050122">
    <property type="entry name" value="RTK"/>
</dbReference>
<keyword evidence="2" id="KW-1003">Cell membrane</keyword>
<keyword evidence="4" id="KW-0732">Signal</keyword>
<evidence type="ECO:0000256" key="12">
    <source>
        <dbReference type="SAM" id="Phobius"/>
    </source>
</evidence>
<keyword evidence="7 12" id="KW-1133">Transmembrane helix</keyword>
<feature type="transmembrane region" description="Helical" evidence="12">
    <location>
        <begin position="547"/>
        <end position="570"/>
    </location>
</feature>
<keyword evidence="10" id="KW-0675">Receptor</keyword>
<dbReference type="CDD" id="cd00057">
    <property type="entry name" value="FA58C"/>
    <property type="match status" value="1"/>
</dbReference>
<dbReference type="SUPFAM" id="SSF56112">
    <property type="entry name" value="Protein kinase-like (PK-like)"/>
    <property type="match status" value="1"/>
</dbReference>
<evidence type="ECO:0000256" key="3">
    <source>
        <dbReference type="ARBA" id="ARBA00022692"/>
    </source>
</evidence>
<dbReference type="InterPro" id="IPR000719">
    <property type="entry name" value="Prot_kinase_dom"/>
</dbReference>
<dbReference type="SUPFAM" id="SSF49785">
    <property type="entry name" value="Galactose-binding domain-like"/>
    <property type="match status" value="1"/>
</dbReference>
<keyword evidence="16" id="KW-1185">Reference proteome</keyword>
<dbReference type="InterPro" id="IPR000421">
    <property type="entry name" value="FA58C"/>
</dbReference>
<dbReference type="PANTHER" id="PTHR24416">
    <property type="entry name" value="TYROSINE-PROTEIN KINASE RECEPTOR"/>
    <property type="match status" value="1"/>
</dbReference>
<dbReference type="Gene3D" id="1.10.510.10">
    <property type="entry name" value="Transferase(Phosphotransferase) domain 1"/>
    <property type="match status" value="1"/>
</dbReference>
<sequence>MMIRRIVAAIVHHQNYFIKIEHLQQAHFLLLIWLSTFTLLFWIISIPSVKCSMLNSGNVRQQPNIQPDFHSMTLLHYDDNVDDEQMDESYLSDAAFHHNDKNNIITTTYLCDKDGSIGIHALGMQSESIPDSSLSASSAFEMLHVGPQNARLNKDKSGGAWCPSKQLGPDTSGTEWIQVDLGSLHVVTGVATQGRFGKGLGQEFTEWYSLYYSRQTIPVKWIKWKSLDGRTNLEGNIDPNTVRKHYLSIPMVAVRHVRIVPVSNHTRTVCLRFELFGCSYQGPISYTLPAAHEALARRNLNQLLDLSYDGSMSSTGIWSGGLGQLTDGIKSLSAINSKQKIVQEQNWIWVGWPRIDDGSEASSVTMSFEFDQVYNFTSISLNCRQDFDQNIKAFASALLWFSLDYQRWSHSAISFEYQSNFDDNHDAIDQSSRDIVIPLQHRIGQFIRIELIYTGEWLQLSEISFDFNTLPSNLTFDQKNQLFEWTHSEAYAISAAAAAGISTSSGTRYIMMSGHDNVMLHNHSSNNIGKNKYPIGNDNQESQAIKYSLIIACLCTLGLVIISLLTSFIFKKLNLRKNNVFTEISDPSDMESENAAINMKNLPKESGGVCTSGNGSPLYCSPKEICSIQDEAEYAIPDVICPNNLSRTLALHSNNDNHNGHHIVTTANSIVCKTINPRFYASSDIIHAKQNIYGTRIQPPIRNILDASAYFRTIKNGSIQNVLHQRQLPLLDTFCNPNNQHGSIPINCTPLRSQRFYSNDFINGTFGVRIYSESEIGVIQSLGKSKYGDILLCNIPVTTSTLATSTTVSAKTRLVIVRTVNDLVLKNEFIESMDYQRKISQQHIDTFARLLGIIETPTYFASIIEYGDCDLNYFLRKSTTDILSFDALLYIASQIANACVHLESIKQTHQDLATRNVIIYEKNLLIKITDGAVNMDKYKHDYYNGLPIRWMSPQSIVQQEFDSYSEVYSFGVCFWEILTMAKYRPFIDLTDEQFLAMVYAYINHGETMDHLPRPAQCQNKEIYQLLQECLDPDQNQRPTFKEISIFLQRKSLNFTTNQQLAQ</sequence>
<organism evidence="15 16">
    <name type="scientific">Dermatophagoides pteronyssinus</name>
    <name type="common">European house dust mite</name>
    <dbReference type="NCBI Taxonomy" id="6956"/>
    <lineage>
        <taxon>Eukaryota</taxon>
        <taxon>Metazoa</taxon>
        <taxon>Ecdysozoa</taxon>
        <taxon>Arthropoda</taxon>
        <taxon>Chelicerata</taxon>
        <taxon>Arachnida</taxon>
        <taxon>Acari</taxon>
        <taxon>Acariformes</taxon>
        <taxon>Sarcoptiformes</taxon>
        <taxon>Astigmata</taxon>
        <taxon>Psoroptidia</taxon>
        <taxon>Analgoidea</taxon>
        <taxon>Pyroglyphidae</taxon>
        <taxon>Dermatophagoidinae</taxon>
        <taxon>Dermatophagoides</taxon>
    </lineage>
</organism>
<feature type="domain" description="Protein kinase" evidence="13">
    <location>
        <begin position="776"/>
        <end position="1047"/>
    </location>
</feature>
<reference evidence="15 16" key="1">
    <citation type="journal article" date="2018" name="J. Allergy Clin. Immunol.">
        <title>High-quality assembly of Dermatophagoides pteronyssinus genome and transcriptome reveals a wide range of novel allergens.</title>
        <authorList>
            <person name="Liu X.Y."/>
            <person name="Yang K.Y."/>
            <person name="Wang M.Q."/>
            <person name="Kwok J.S."/>
            <person name="Zeng X."/>
            <person name="Yang Z."/>
            <person name="Xiao X.J."/>
            <person name="Lau C.P."/>
            <person name="Li Y."/>
            <person name="Huang Z.M."/>
            <person name="Ba J.G."/>
            <person name="Yim A.K."/>
            <person name="Ouyang C.Y."/>
            <person name="Ngai S.M."/>
            <person name="Chan T.F."/>
            <person name="Leung E.L."/>
            <person name="Liu L."/>
            <person name="Liu Z.G."/>
            <person name="Tsui S.K."/>
        </authorList>
    </citation>
    <scope>NUCLEOTIDE SEQUENCE [LARGE SCALE GENOMIC DNA]</scope>
    <source>
        <strain evidence="15">Derp</strain>
    </source>
</reference>
<dbReference type="PROSITE" id="PS50022">
    <property type="entry name" value="FA58C_3"/>
    <property type="match status" value="1"/>
</dbReference>
<evidence type="ECO:0000256" key="10">
    <source>
        <dbReference type="ARBA" id="ARBA00023170"/>
    </source>
</evidence>
<dbReference type="PROSITE" id="PS50011">
    <property type="entry name" value="PROTEIN_KINASE_DOM"/>
    <property type="match status" value="1"/>
</dbReference>
<evidence type="ECO:0000259" key="13">
    <source>
        <dbReference type="PROSITE" id="PS50011"/>
    </source>
</evidence>
<feature type="domain" description="F5/8 type C" evidence="14">
    <location>
        <begin position="117"/>
        <end position="278"/>
    </location>
</feature>
<dbReference type="SMART" id="SM00231">
    <property type="entry name" value="FA58C"/>
    <property type="match status" value="1"/>
</dbReference>
<evidence type="ECO:0000256" key="7">
    <source>
        <dbReference type="ARBA" id="ARBA00022989"/>
    </source>
</evidence>
<evidence type="ECO:0000256" key="1">
    <source>
        <dbReference type="ARBA" id="ARBA00004251"/>
    </source>
</evidence>
<dbReference type="InterPro" id="IPR048525">
    <property type="entry name" value="DDR1-2_DS-like"/>
</dbReference>
<dbReference type="PROSITE" id="PS01285">
    <property type="entry name" value="FA58C_1"/>
    <property type="match status" value="1"/>
</dbReference>
<reference evidence="15 16" key="2">
    <citation type="journal article" date="2022" name="Mol. Biol. Evol.">
        <title>Comparative Genomics Reveals Insights into the Divergent Evolution of Astigmatic Mites and Household Pest Adaptations.</title>
        <authorList>
            <person name="Xiong Q."/>
            <person name="Wan A.T."/>
            <person name="Liu X."/>
            <person name="Fung C.S."/>
            <person name="Xiao X."/>
            <person name="Malainual N."/>
            <person name="Hou J."/>
            <person name="Wang L."/>
            <person name="Wang M."/>
            <person name="Yang K.Y."/>
            <person name="Cui Y."/>
            <person name="Leung E.L."/>
            <person name="Nong W."/>
            <person name="Shin S.K."/>
            <person name="Au S.W."/>
            <person name="Jeong K.Y."/>
            <person name="Chew F.T."/>
            <person name="Hui J.H."/>
            <person name="Leung T.F."/>
            <person name="Tungtrongchitr A."/>
            <person name="Zhong N."/>
            <person name="Liu Z."/>
            <person name="Tsui S.K."/>
        </authorList>
    </citation>
    <scope>NUCLEOTIDE SEQUENCE [LARGE SCALE GENOMIC DNA]</scope>
    <source>
        <strain evidence="15">Derp</strain>
    </source>
</reference>
<evidence type="ECO:0000256" key="8">
    <source>
        <dbReference type="ARBA" id="ARBA00023136"/>
    </source>
</evidence>
<evidence type="ECO:0000256" key="6">
    <source>
        <dbReference type="ARBA" id="ARBA00022840"/>
    </source>
</evidence>
<keyword evidence="6" id="KW-0067">ATP-binding</keyword>
<keyword evidence="11" id="KW-0325">Glycoprotein</keyword>
<comment type="caution">
    <text evidence="15">The sequence shown here is derived from an EMBL/GenBank/DDBJ whole genome shotgun (WGS) entry which is preliminary data.</text>
</comment>
<keyword evidence="8 12" id="KW-0472">Membrane</keyword>
<evidence type="ECO:0000313" key="15">
    <source>
        <dbReference type="EMBL" id="KAH9426764.1"/>
    </source>
</evidence>
<evidence type="ECO:0000256" key="9">
    <source>
        <dbReference type="ARBA" id="ARBA00023157"/>
    </source>
</evidence>
<dbReference type="Gene3D" id="2.60.120.260">
    <property type="entry name" value="Galactose-binding domain-like"/>
    <property type="match status" value="1"/>
</dbReference>
<name>A0ABQ8JW11_DERPT</name>
<dbReference type="InterPro" id="IPR008979">
    <property type="entry name" value="Galactose-bd-like_sf"/>
</dbReference>
<dbReference type="Pfam" id="PF21114">
    <property type="entry name" value="DDR1-2_DS-like"/>
    <property type="match status" value="1"/>
</dbReference>
<comment type="subcellular location">
    <subcellularLocation>
        <location evidence="1">Cell membrane</location>
        <topology evidence="1">Single-pass type I membrane protein</topology>
    </subcellularLocation>
</comment>
<dbReference type="Proteomes" id="UP000887458">
    <property type="component" value="Unassembled WGS sequence"/>
</dbReference>
<dbReference type="Pfam" id="PF00754">
    <property type="entry name" value="F5_F8_type_C"/>
    <property type="match status" value="1"/>
</dbReference>
<dbReference type="Gene3D" id="2.60.120.1190">
    <property type="match status" value="1"/>
</dbReference>
<evidence type="ECO:0000256" key="2">
    <source>
        <dbReference type="ARBA" id="ARBA00022475"/>
    </source>
</evidence>
<accession>A0ABQ8JW11</accession>
<keyword evidence="3 12" id="KW-0812">Transmembrane</keyword>
<gene>
    <name evidence="15" type="primary">DDR2_3</name>
    <name evidence="15" type="ORF">DERP_002864</name>
</gene>
<evidence type="ECO:0000256" key="4">
    <source>
        <dbReference type="ARBA" id="ARBA00022729"/>
    </source>
</evidence>